<organism evidence="1 2">
    <name type="scientific">Trichoderma gamsii</name>
    <dbReference type="NCBI Taxonomy" id="398673"/>
    <lineage>
        <taxon>Eukaryota</taxon>
        <taxon>Fungi</taxon>
        <taxon>Dikarya</taxon>
        <taxon>Ascomycota</taxon>
        <taxon>Pezizomycotina</taxon>
        <taxon>Sordariomycetes</taxon>
        <taxon>Hypocreomycetidae</taxon>
        <taxon>Hypocreales</taxon>
        <taxon>Hypocreaceae</taxon>
        <taxon>Trichoderma</taxon>
    </lineage>
</organism>
<dbReference type="AlphaFoldDB" id="A0A2K0TG84"/>
<evidence type="ECO:0000313" key="1">
    <source>
        <dbReference type="EMBL" id="PNP44525.1"/>
    </source>
</evidence>
<dbReference type="EMBL" id="MTYH01000029">
    <property type="protein sequence ID" value="PNP44525.1"/>
    <property type="molecule type" value="Genomic_DNA"/>
</dbReference>
<comment type="caution">
    <text evidence="1">The sequence shown here is derived from an EMBL/GenBank/DDBJ whole genome shotgun (WGS) entry which is preliminary data.</text>
</comment>
<name>A0A2K0TG84_9HYPO</name>
<gene>
    <name evidence="1" type="ORF">TGAMA5MH_03654</name>
</gene>
<dbReference type="Proteomes" id="UP000236546">
    <property type="component" value="Unassembled WGS sequence"/>
</dbReference>
<dbReference type="OrthoDB" id="432970at2759"/>
<evidence type="ECO:0000313" key="2">
    <source>
        <dbReference type="Proteomes" id="UP000236546"/>
    </source>
</evidence>
<protein>
    <submittedName>
        <fullName evidence="1">Uncharacterized protein</fullName>
    </submittedName>
</protein>
<reference evidence="1 2" key="1">
    <citation type="submission" date="2017-02" db="EMBL/GenBank/DDBJ databases">
        <title>Genomes of Trichoderma spp. with biocontrol activity.</title>
        <authorList>
            <person name="Gardiner D."/>
            <person name="Kazan K."/>
            <person name="Vos C."/>
            <person name="Harvey P."/>
        </authorList>
    </citation>
    <scope>NUCLEOTIDE SEQUENCE [LARGE SCALE GENOMIC DNA]</scope>
    <source>
        <strain evidence="1 2">A5MH</strain>
    </source>
</reference>
<proteinExistence type="predicted"/>
<sequence length="102" mass="11204">MEGDFMEGSVYAGNTDGLRGFRNILRKAATVSGLLPPWWNNEKKPACEQLGIDTSQGSDLRCAVEKQGIIEQYGDPQFPMQLRMLAEAVYGRRPGGHDGTAM</sequence>
<accession>A0A2K0TG84</accession>